<dbReference type="Proteomes" id="UP000014680">
    <property type="component" value="Unassembled WGS sequence"/>
</dbReference>
<keyword evidence="3" id="KW-1185">Reference proteome</keyword>
<gene>
    <name evidence="2" type="ORF">EIN_412060</name>
</gene>
<evidence type="ECO:0000256" key="1">
    <source>
        <dbReference type="SAM" id="MobiDB-lite"/>
    </source>
</evidence>
<organism evidence="2 3">
    <name type="scientific">Entamoeba invadens IP1</name>
    <dbReference type="NCBI Taxonomy" id="370355"/>
    <lineage>
        <taxon>Eukaryota</taxon>
        <taxon>Amoebozoa</taxon>
        <taxon>Evosea</taxon>
        <taxon>Archamoebae</taxon>
        <taxon>Mastigamoebida</taxon>
        <taxon>Entamoebidae</taxon>
        <taxon>Entamoeba</taxon>
    </lineage>
</organism>
<sequence>MNSNSNSNTSKNTINNTIKTENVIKAAIGSVLFPPKPTDGSEEIGHIPTTKVEEPQQLKTPEKSHSHKEEKSDGNGEASEKPVERTKRKYVRRNPRKNMKKKDDGSEVSDKTEKSLKDHLNHSKRSERKDKTSERNKTSDFYNPVEGNCGVNEMIEKTAGVNIHVENTPMGEYPYQHPQVCDPTQFYGINPYAQYQCYPQMMTSDQPQKPITLNLSESDVNVINQINQNTQFGQFQNIPENFRQMPILQPIIVQSQMQFQNYQNYPGCPIYTTFTQETGEKVQETSNDEGGKKKRTKKKKAEKDEKSGKKGGMLKPPMPTPLDTEKTKKSFQVLSKNLPSVLTEDAMIKTQKSISKDGAVEEDKCITERTETDDVENVQKTPQVALEGQQVQTQMQTVFTPVTLPPQFANLSLQTVNTFNQNISTNYSPNGCQLQGQVNSRQIVQNINNHTINTNTNRTVTPLNTTNQINRHTTPKSVATDKIKSLVKNGVAVMFGTLETIADDYKCQLYDIQTVQVKFAPLFPMNRNTPSDLEKNQFVTFLKTVEFANADLVVFCDEFGFQIENEQIVQAYPILGGIQVTRESRVSPILLGISRSGSVLREMCSCTQACAEQLNMIYRNVLYEVQFSFGLTKSGFSMWCQNVYYPYLNQQRQLIEKRVADKALDVFDETLMNKKKAILVLPECYIDFVNEDEMERNNVEVCYFSESVANFLFPTRKVFWEIQKKIYYSNNFRKESVCFMALQVIERLRNQIDERARQIALENAQTSPGKVIENYNEKSNEGVEHQDVLQGNVQSLEVKDCVENEKVGLCGTLEVQEKKINSEMEPFEIVCGDNLVTELTELSEKRVEHLKMTFGEPEETFEFDISSFPIGINLMCKDIVKTKGFKKLKSLVEVMAYFFENFQTIAPFINQVIAQYEQNKETPGFSA</sequence>
<dbReference type="EMBL" id="KB206128">
    <property type="protein sequence ID" value="ELP95357.1"/>
    <property type="molecule type" value="Genomic_DNA"/>
</dbReference>
<protein>
    <submittedName>
        <fullName evidence="2">Uncharacterized protein</fullName>
    </submittedName>
</protein>
<dbReference type="AlphaFoldDB" id="A0A0A1UH02"/>
<reference evidence="2 3" key="1">
    <citation type="submission" date="2012-10" db="EMBL/GenBank/DDBJ databases">
        <authorList>
            <person name="Zafar N."/>
            <person name="Inman J."/>
            <person name="Hall N."/>
            <person name="Lorenzi H."/>
            <person name="Caler E."/>
        </authorList>
    </citation>
    <scope>NUCLEOTIDE SEQUENCE [LARGE SCALE GENOMIC DNA]</scope>
    <source>
        <strain evidence="2 3">IP1</strain>
    </source>
</reference>
<dbReference type="RefSeq" id="XP_004262128.1">
    <property type="nucleotide sequence ID" value="XM_004262080.1"/>
</dbReference>
<dbReference type="OrthoDB" id="26594at2759"/>
<feature type="compositionally biased region" description="Basic and acidic residues" evidence="1">
    <location>
        <begin position="101"/>
        <end position="121"/>
    </location>
</feature>
<accession>A0A0A1UH02</accession>
<dbReference type="VEuPathDB" id="AmoebaDB:EIN_412060"/>
<evidence type="ECO:0000313" key="2">
    <source>
        <dbReference type="EMBL" id="ELP95357.1"/>
    </source>
</evidence>
<proteinExistence type="predicted"/>
<dbReference type="GeneID" id="14894344"/>
<feature type="compositionally biased region" description="Basic and acidic residues" evidence="1">
    <location>
        <begin position="51"/>
        <end position="85"/>
    </location>
</feature>
<evidence type="ECO:0000313" key="3">
    <source>
        <dbReference type="Proteomes" id="UP000014680"/>
    </source>
</evidence>
<feature type="region of interest" description="Disordered" evidence="1">
    <location>
        <begin position="31"/>
        <end position="144"/>
    </location>
</feature>
<feature type="compositionally biased region" description="Basic residues" evidence="1">
    <location>
        <begin position="86"/>
        <end position="100"/>
    </location>
</feature>
<feature type="region of interest" description="Disordered" evidence="1">
    <location>
        <begin position="280"/>
        <end position="324"/>
    </location>
</feature>
<feature type="compositionally biased region" description="Basic and acidic residues" evidence="1">
    <location>
        <begin position="127"/>
        <end position="138"/>
    </location>
</feature>
<dbReference type="KEGG" id="eiv:EIN_412060"/>
<name>A0A0A1UH02_ENTIV</name>